<feature type="region of interest" description="Disordered" evidence="1">
    <location>
        <begin position="262"/>
        <end position="285"/>
    </location>
</feature>
<dbReference type="OrthoDB" id="9768004at2"/>
<dbReference type="PATRIC" id="fig|1172194.4.peg.784"/>
<organism evidence="4 5">
    <name type="scientific">Hydrocarboniphaga effusa AP103</name>
    <dbReference type="NCBI Taxonomy" id="1172194"/>
    <lineage>
        <taxon>Bacteria</taxon>
        <taxon>Pseudomonadati</taxon>
        <taxon>Pseudomonadota</taxon>
        <taxon>Gammaproteobacteria</taxon>
        <taxon>Nevskiales</taxon>
        <taxon>Nevskiaceae</taxon>
        <taxon>Hydrocarboniphaga</taxon>
    </lineage>
</organism>
<keyword evidence="2" id="KW-0732">Signal</keyword>
<dbReference type="SUPFAM" id="SSF56436">
    <property type="entry name" value="C-type lectin-like"/>
    <property type="match status" value="1"/>
</dbReference>
<proteinExistence type="predicted"/>
<evidence type="ECO:0000313" key="5">
    <source>
        <dbReference type="Proteomes" id="UP000003704"/>
    </source>
</evidence>
<dbReference type="AlphaFoldDB" id="I7ZG45"/>
<gene>
    <name evidence="4" type="ORF">WQQ_08190</name>
</gene>
<dbReference type="Proteomes" id="UP000003704">
    <property type="component" value="Unassembled WGS sequence"/>
</dbReference>
<evidence type="ECO:0000256" key="1">
    <source>
        <dbReference type="SAM" id="MobiDB-lite"/>
    </source>
</evidence>
<reference evidence="4 5" key="1">
    <citation type="journal article" date="2012" name="J. Bacteriol.">
        <title>Genome Sequence of n-Alkane-Degrading Hydrocarboniphaga effusa Strain AP103T (ATCC BAA-332T).</title>
        <authorList>
            <person name="Chang H.K."/>
            <person name="Zylstra G.J."/>
            <person name="Chae J.C."/>
        </authorList>
    </citation>
    <scope>NUCLEOTIDE SEQUENCE [LARGE SCALE GENOMIC DNA]</scope>
    <source>
        <strain evidence="4 5">AP103</strain>
    </source>
</reference>
<dbReference type="RefSeq" id="WP_007183775.1">
    <property type="nucleotide sequence ID" value="NZ_AKGD01000001.1"/>
</dbReference>
<dbReference type="EMBL" id="AKGD01000001">
    <property type="protein sequence ID" value="EIT70682.1"/>
    <property type="molecule type" value="Genomic_DNA"/>
</dbReference>
<evidence type="ECO:0000256" key="2">
    <source>
        <dbReference type="SAM" id="SignalP"/>
    </source>
</evidence>
<dbReference type="PANTHER" id="PTHR23150:SF35">
    <property type="entry name" value="BLL6746 PROTEIN"/>
    <property type="match status" value="1"/>
</dbReference>
<keyword evidence="5" id="KW-1185">Reference proteome</keyword>
<feature type="domain" description="Sulfatase-modifying factor enzyme-like" evidence="3">
    <location>
        <begin position="52"/>
        <end position="291"/>
    </location>
</feature>
<dbReference type="GO" id="GO:0120147">
    <property type="term" value="F:formylglycine-generating oxidase activity"/>
    <property type="evidence" value="ECO:0007669"/>
    <property type="project" value="TreeGrafter"/>
</dbReference>
<comment type="caution">
    <text evidence="4">The sequence shown here is derived from an EMBL/GenBank/DDBJ whole genome shotgun (WGS) entry which is preliminary data.</text>
</comment>
<dbReference type="InterPro" id="IPR016187">
    <property type="entry name" value="CTDL_fold"/>
</dbReference>
<dbReference type="Pfam" id="PF03781">
    <property type="entry name" value="FGE-sulfatase"/>
    <property type="match status" value="1"/>
</dbReference>
<dbReference type="STRING" id="1172194.WQQ_08190"/>
<protein>
    <recommendedName>
        <fullName evidence="3">Sulfatase-modifying factor enzyme-like domain-containing protein</fullName>
    </recommendedName>
</protein>
<dbReference type="InterPro" id="IPR005532">
    <property type="entry name" value="SUMF_dom"/>
</dbReference>
<evidence type="ECO:0000313" key="4">
    <source>
        <dbReference type="EMBL" id="EIT70682.1"/>
    </source>
</evidence>
<dbReference type="Gene3D" id="3.90.1580.10">
    <property type="entry name" value="paralog of FGE (formylglycine-generating enzyme)"/>
    <property type="match status" value="1"/>
</dbReference>
<dbReference type="PANTHER" id="PTHR23150">
    <property type="entry name" value="SULFATASE MODIFYING FACTOR 1, 2"/>
    <property type="match status" value="1"/>
</dbReference>
<feature type="chain" id="PRO_5003712695" description="Sulfatase-modifying factor enzyme-like domain-containing protein" evidence="2">
    <location>
        <begin position="25"/>
        <end position="294"/>
    </location>
</feature>
<accession>I7ZG45</accession>
<evidence type="ECO:0000259" key="3">
    <source>
        <dbReference type="Pfam" id="PF03781"/>
    </source>
</evidence>
<dbReference type="InterPro" id="IPR042095">
    <property type="entry name" value="SUMF_sf"/>
</dbReference>
<sequence length="294" mass="32338">MTARAWLQWGLALCAVAFAEAASAQHEACVPTRVDPTPPGAPVAFRDCPDTPVLVTIPAGRFRMGDLLDNGASYEKPVHEVSVRRYALGRYEITRAEWAACALAKGCDELPAGAADPQLPVTDVSWDQAQRYVAWLTQRTHQPYRLPSEAEWEYAVRAGSETQYSWGNVVEFACQNANGFDRAGRKAHPQWDWQIECDDGYGEAAPVGRYAPNAWGLHDMLGNVWEWVADCWHADYTGAPADGRAWVEDGCAKRVNRGGGWGNHPRSLRVSNRDGDPAGSRSDGLGFRVARDLP</sequence>
<feature type="signal peptide" evidence="2">
    <location>
        <begin position="1"/>
        <end position="24"/>
    </location>
</feature>
<dbReference type="InterPro" id="IPR051043">
    <property type="entry name" value="Sulfatase_Mod_Factor_Kinase"/>
</dbReference>
<name>I7ZG45_9GAMM</name>